<feature type="signal peptide" evidence="1">
    <location>
        <begin position="1"/>
        <end position="16"/>
    </location>
</feature>
<name>A0A6A6HPW7_VIRVR</name>
<gene>
    <name evidence="2" type="ORF">EV356DRAFT_527752</name>
</gene>
<feature type="chain" id="PRO_5025600890" evidence="1">
    <location>
        <begin position="17"/>
        <end position="156"/>
    </location>
</feature>
<evidence type="ECO:0000313" key="2">
    <source>
        <dbReference type="EMBL" id="KAF2239899.1"/>
    </source>
</evidence>
<reference evidence="2" key="1">
    <citation type="journal article" date="2020" name="Stud. Mycol.">
        <title>101 Dothideomycetes genomes: a test case for predicting lifestyles and emergence of pathogens.</title>
        <authorList>
            <person name="Haridas S."/>
            <person name="Albert R."/>
            <person name="Binder M."/>
            <person name="Bloem J."/>
            <person name="Labutti K."/>
            <person name="Salamov A."/>
            <person name="Andreopoulos B."/>
            <person name="Baker S."/>
            <person name="Barry K."/>
            <person name="Bills G."/>
            <person name="Bluhm B."/>
            <person name="Cannon C."/>
            <person name="Castanera R."/>
            <person name="Culley D."/>
            <person name="Daum C."/>
            <person name="Ezra D."/>
            <person name="Gonzalez J."/>
            <person name="Henrissat B."/>
            <person name="Kuo A."/>
            <person name="Liang C."/>
            <person name="Lipzen A."/>
            <person name="Lutzoni F."/>
            <person name="Magnuson J."/>
            <person name="Mondo S."/>
            <person name="Nolan M."/>
            <person name="Ohm R."/>
            <person name="Pangilinan J."/>
            <person name="Park H.-J."/>
            <person name="Ramirez L."/>
            <person name="Alfaro M."/>
            <person name="Sun H."/>
            <person name="Tritt A."/>
            <person name="Yoshinaga Y."/>
            <person name="Zwiers L.-H."/>
            <person name="Turgeon B."/>
            <person name="Goodwin S."/>
            <person name="Spatafora J."/>
            <person name="Crous P."/>
            <person name="Grigoriev I."/>
        </authorList>
    </citation>
    <scope>NUCLEOTIDE SEQUENCE</scope>
    <source>
        <strain evidence="2">Tuck. ex Michener</strain>
    </source>
</reference>
<accession>A0A6A6HPW7</accession>
<keyword evidence="3" id="KW-1185">Reference proteome</keyword>
<evidence type="ECO:0000313" key="3">
    <source>
        <dbReference type="Proteomes" id="UP000800092"/>
    </source>
</evidence>
<proteinExistence type="predicted"/>
<dbReference type="OrthoDB" id="3789687at2759"/>
<organism evidence="2 3">
    <name type="scientific">Viridothelium virens</name>
    <name type="common">Speckled blister lichen</name>
    <name type="synonym">Trypethelium virens</name>
    <dbReference type="NCBI Taxonomy" id="1048519"/>
    <lineage>
        <taxon>Eukaryota</taxon>
        <taxon>Fungi</taxon>
        <taxon>Dikarya</taxon>
        <taxon>Ascomycota</taxon>
        <taxon>Pezizomycotina</taxon>
        <taxon>Dothideomycetes</taxon>
        <taxon>Dothideomycetes incertae sedis</taxon>
        <taxon>Trypetheliales</taxon>
        <taxon>Trypetheliaceae</taxon>
        <taxon>Viridothelium</taxon>
    </lineage>
</organism>
<evidence type="ECO:0000256" key="1">
    <source>
        <dbReference type="SAM" id="SignalP"/>
    </source>
</evidence>
<keyword evidence="1" id="KW-0732">Signal</keyword>
<dbReference type="Proteomes" id="UP000800092">
    <property type="component" value="Unassembled WGS sequence"/>
</dbReference>
<sequence>MRISLVVAALVGVSHSLPTPDNMHERRVVHNPAEDGCHWENDVYGKPCRFFEYNSFLNASAYYCSQFHAGVAAPIGTDYAEKYAHVPDGVGGEQVFFANVEVHHKPYHDWDEDYWLIDTDMCNEMMEKIWQHCGGFGGWVVTAFGAVYGECIREHK</sequence>
<protein>
    <submittedName>
        <fullName evidence="2">Uncharacterized protein</fullName>
    </submittedName>
</protein>
<dbReference type="EMBL" id="ML991771">
    <property type="protein sequence ID" value="KAF2239899.1"/>
    <property type="molecule type" value="Genomic_DNA"/>
</dbReference>
<dbReference type="AlphaFoldDB" id="A0A6A6HPW7"/>